<accession>A0AA35ZMU2</accession>
<gene>
    <name evidence="1" type="ORF">LSALG_LOCUS34501</name>
</gene>
<keyword evidence="2" id="KW-1185">Reference proteome</keyword>
<dbReference type="EMBL" id="OX465084">
    <property type="protein sequence ID" value="CAI9295568.1"/>
    <property type="molecule type" value="Genomic_DNA"/>
</dbReference>
<sequence length="190" mass="21295">MPSRPRFSTLASSHLASQSDSIIGVSSACEVQHPRLESPGFSSRLHYSGKLRMRATSSACEVQHPRLESFGFSARIHYSGKLRMREASSTCEVQYLASSRLASLSDSIIVARSAYEVQHPHLKLFGFSARLHYSNMLRPFHTMLSRVMYLRSLASKPDTFHATLSRAIYLRSLAAKTDLLHARLSRMTPP</sequence>
<dbReference type="AlphaFoldDB" id="A0AA35ZMU2"/>
<organism evidence="1 2">
    <name type="scientific">Lactuca saligna</name>
    <name type="common">Willowleaf lettuce</name>
    <dbReference type="NCBI Taxonomy" id="75948"/>
    <lineage>
        <taxon>Eukaryota</taxon>
        <taxon>Viridiplantae</taxon>
        <taxon>Streptophyta</taxon>
        <taxon>Embryophyta</taxon>
        <taxon>Tracheophyta</taxon>
        <taxon>Spermatophyta</taxon>
        <taxon>Magnoliopsida</taxon>
        <taxon>eudicotyledons</taxon>
        <taxon>Gunneridae</taxon>
        <taxon>Pentapetalae</taxon>
        <taxon>asterids</taxon>
        <taxon>campanulids</taxon>
        <taxon>Asterales</taxon>
        <taxon>Asteraceae</taxon>
        <taxon>Cichorioideae</taxon>
        <taxon>Cichorieae</taxon>
        <taxon>Lactucinae</taxon>
        <taxon>Lactuca</taxon>
    </lineage>
</organism>
<name>A0AA35ZMU2_LACSI</name>
<protein>
    <submittedName>
        <fullName evidence="1">Uncharacterized protein</fullName>
    </submittedName>
</protein>
<proteinExistence type="predicted"/>
<evidence type="ECO:0000313" key="1">
    <source>
        <dbReference type="EMBL" id="CAI9295568.1"/>
    </source>
</evidence>
<evidence type="ECO:0000313" key="2">
    <source>
        <dbReference type="Proteomes" id="UP001177003"/>
    </source>
</evidence>
<reference evidence="1" key="1">
    <citation type="submission" date="2023-04" db="EMBL/GenBank/DDBJ databases">
        <authorList>
            <person name="Vijverberg K."/>
            <person name="Xiong W."/>
            <person name="Schranz E."/>
        </authorList>
    </citation>
    <scope>NUCLEOTIDE SEQUENCE</scope>
</reference>
<dbReference type="Proteomes" id="UP001177003">
    <property type="component" value="Chromosome 8"/>
</dbReference>